<feature type="transmembrane region" description="Helical" evidence="5">
    <location>
        <begin position="204"/>
        <end position="228"/>
    </location>
</feature>
<feature type="transmembrane region" description="Helical" evidence="5">
    <location>
        <begin position="148"/>
        <end position="168"/>
    </location>
</feature>
<evidence type="ECO:0000313" key="6">
    <source>
        <dbReference type="EMBL" id="SFW68951.1"/>
    </source>
</evidence>
<gene>
    <name evidence="6" type="ORF">SAMN02927921_03345</name>
</gene>
<proteinExistence type="predicted"/>
<dbReference type="PANTHER" id="PTHR10361">
    <property type="entry name" value="SODIUM-BILE ACID COTRANSPORTER"/>
    <property type="match status" value="1"/>
</dbReference>
<feature type="transmembrane region" description="Helical" evidence="5">
    <location>
        <begin position="175"/>
        <end position="192"/>
    </location>
</feature>
<dbReference type="AlphaFoldDB" id="A0A1K1R9Y6"/>
<dbReference type="GO" id="GO:0016020">
    <property type="term" value="C:membrane"/>
    <property type="evidence" value="ECO:0007669"/>
    <property type="project" value="UniProtKB-SubCell"/>
</dbReference>
<feature type="transmembrane region" description="Helical" evidence="5">
    <location>
        <begin position="119"/>
        <end position="142"/>
    </location>
</feature>
<feature type="transmembrane region" description="Helical" evidence="5">
    <location>
        <begin position="57"/>
        <end position="74"/>
    </location>
</feature>
<keyword evidence="2 5" id="KW-0812">Transmembrane</keyword>
<feature type="transmembrane region" description="Helical" evidence="5">
    <location>
        <begin position="86"/>
        <end position="107"/>
    </location>
</feature>
<reference evidence="6 7" key="1">
    <citation type="submission" date="2016-11" db="EMBL/GenBank/DDBJ databases">
        <authorList>
            <person name="Jaros S."/>
            <person name="Januszkiewicz K."/>
            <person name="Wedrychowicz H."/>
        </authorList>
    </citation>
    <scope>NUCLEOTIDE SEQUENCE [LARGE SCALE GENOMIC DNA]</scope>
    <source>
        <strain evidence="6 7">CGMCC 1.12145</strain>
    </source>
</reference>
<evidence type="ECO:0000256" key="2">
    <source>
        <dbReference type="ARBA" id="ARBA00022692"/>
    </source>
</evidence>
<dbReference type="InterPro" id="IPR002657">
    <property type="entry name" value="BilAc:Na_symport/Acr3"/>
</dbReference>
<dbReference type="OrthoDB" id="9806785at2"/>
<protein>
    <submittedName>
        <fullName evidence="6">Sodium Bile acid symporter family protein</fullName>
    </submittedName>
</protein>
<dbReference type="STRING" id="1150368.SAMN02927921_03345"/>
<sequence>MLKYKKFSLGLLGFSALLLLIYVVMSLLGYMASAGPVLVFFFISLAAGFSGFSHLRGYVYTIMIFAAVSLAMYYPEYFISLGDFKLTGLITPLIQLIMFGMGTSMSARDFESVIRAPRGVLVGVTAQFLIMPLSGFVLAGLSDFPAEIAAGIVLIGCSPSGMASNVMAYLAKANLALSLTITSIATLLSPFLTPVLMKLLAGEFIAIDVLAMMWSIVKMIIIPIGAGLI</sequence>
<keyword evidence="7" id="KW-1185">Reference proteome</keyword>
<dbReference type="Proteomes" id="UP000182248">
    <property type="component" value="Unassembled WGS sequence"/>
</dbReference>
<keyword evidence="4 5" id="KW-0472">Membrane</keyword>
<dbReference type="InterPro" id="IPR038770">
    <property type="entry name" value="Na+/solute_symporter_sf"/>
</dbReference>
<dbReference type="Pfam" id="PF01758">
    <property type="entry name" value="SBF"/>
    <property type="match status" value="1"/>
</dbReference>
<feature type="non-terminal residue" evidence="6">
    <location>
        <position position="229"/>
    </location>
</feature>
<dbReference type="EMBL" id="FPJE01000021">
    <property type="protein sequence ID" value="SFW68951.1"/>
    <property type="molecule type" value="Genomic_DNA"/>
</dbReference>
<dbReference type="RefSeq" id="WP_139276281.1">
    <property type="nucleotide sequence ID" value="NZ_FPJE01000021.1"/>
</dbReference>
<dbReference type="PANTHER" id="PTHR10361:SF28">
    <property type="entry name" value="P3 PROTEIN-RELATED"/>
    <property type="match status" value="1"/>
</dbReference>
<evidence type="ECO:0000256" key="3">
    <source>
        <dbReference type="ARBA" id="ARBA00022989"/>
    </source>
</evidence>
<dbReference type="Gene3D" id="1.20.1530.20">
    <property type="match status" value="1"/>
</dbReference>
<feature type="transmembrane region" description="Helical" evidence="5">
    <location>
        <begin position="31"/>
        <end position="50"/>
    </location>
</feature>
<dbReference type="InterPro" id="IPR004710">
    <property type="entry name" value="Bilac:Na_transpt"/>
</dbReference>
<accession>A0A1K1R9Y6</accession>
<name>A0A1K1R9Y6_9FLAO</name>
<evidence type="ECO:0000256" key="1">
    <source>
        <dbReference type="ARBA" id="ARBA00004141"/>
    </source>
</evidence>
<evidence type="ECO:0000256" key="4">
    <source>
        <dbReference type="ARBA" id="ARBA00023136"/>
    </source>
</evidence>
<keyword evidence="3 5" id="KW-1133">Transmembrane helix</keyword>
<feature type="transmembrane region" description="Helical" evidence="5">
    <location>
        <begin position="7"/>
        <end position="25"/>
    </location>
</feature>
<comment type="subcellular location">
    <subcellularLocation>
        <location evidence="1">Membrane</location>
        <topology evidence="1">Multi-pass membrane protein</topology>
    </subcellularLocation>
</comment>
<organism evidence="6 7">
    <name type="scientific">Sinomicrobium oceani</name>
    <dbReference type="NCBI Taxonomy" id="1150368"/>
    <lineage>
        <taxon>Bacteria</taxon>
        <taxon>Pseudomonadati</taxon>
        <taxon>Bacteroidota</taxon>
        <taxon>Flavobacteriia</taxon>
        <taxon>Flavobacteriales</taxon>
        <taxon>Flavobacteriaceae</taxon>
        <taxon>Sinomicrobium</taxon>
    </lineage>
</organism>
<evidence type="ECO:0000256" key="5">
    <source>
        <dbReference type="SAM" id="Phobius"/>
    </source>
</evidence>
<evidence type="ECO:0000313" key="7">
    <source>
        <dbReference type="Proteomes" id="UP000182248"/>
    </source>
</evidence>